<organism evidence="8 9">
    <name type="scientific">Branchiostoma lanceolatum</name>
    <name type="common">Common lancelet</name>
    <name type="synonym">Amphioxus lanceolatum</name>
    <dbReference type="NCBI Taxonomy" id="7740"/>
    <lineage>
        <taxon>Eukaryota</taxon>
        <taxon>Metazoa</taxon>
        <taxon>Chordata</taxon>
        <taxon>Cephalochordata</taxon>
        <taxon>Leptocardii</taxon>
        <taxon>Amphioxiformes</taxon>
        <taxon>Branchiostomatidae</taxon>
        <taxon>Branchiostoma</taxon>
    </lineage>
</organism>
<evidence type="ECO:0000256" key="5">
    <source>
        <dbReference type="ARBA" id="ARBA00022833"/>
    </source>
</evidence>
<dbReference type="AlphaFoldDB" id="A0A8K0E7U8"/>
<keyword evidence="5" id="KW-0862">Zinc</keyword>
<feature type="region of interest" description="Disordered" evidence="6">
    <location>
        <begin position="412"/>
        <end position="496"/>
    </location>
</feature>
<evidence type="ECO:0000256" key="3">
    <source>
        <dbReference type="ARBA" id="ARBA00022723"/>
    </source>
</evidence>
<dbReference type="InterPro" id="IPR027370">
    <property type="entry name" value="Znf-RING_euk"/>
</dbReference>
<dbReference type="InterPro" id="IPR001841">
    <property type="entry name" value="Znf_RING"/>
</dbReference>
<dbReference type="Pfam" id="PF13445">
    <property type="entry name" value="zf-RING_UBOX"/>
    <property type="match status" value="1"/>
</dbReference>
<comment type="catalytic activity">
    <reaction evidence="1">
        <text>S-ubiquitinyl-[E2 ubiquitin-conjugating enzyme]-L-cysteine + [acceptor protein]-L-lysine = [E2 ubiquitin-conjugating enzyme]-L-cysteine + N(6)-ubiquitinyl-[acceptor protein]-L-lysine.</text>
        <dbReference type="EC" id="2.3.2.27"/>
    </reaction>
</comment>
<dbReference type="PANTHER" id="PTHR24104:SF50">
    <property type="entry name" value="SMP-30_GLUCONOLACTONASE_LRE-LIKE REGION DOMAIN-CONTAINING PROTEIN"/>
    <property type="match status" value="1"/>
</dbReference>
<dbReference type="Gene3D" id="3.30.40.10">
    <property type="entry name" value="Zinc/RING finger domain, C3HC4 (zinc finger)"/>
    <property type="match status" value="1"/>
</dbReference>
<name>A0A8K0E7U8_BRALA</name>
<feature type="domain" description="RING-type" evidence="7">
    <location>
        <begin position="18"/>
        <end position="57"/>
    </location>
</feature>
<dbReference type="InterPro" id="IPR050952">
    <property type="entry name" value="TRIM-NHL_E3_ligases"/>
</dbReference>
<evidence type="ECO:0000313" key="9">
    <source>
        <dbReference type="Proteomes" id="UP000838412"/>
    </source>
</evidence>
<dbReference type="GO" id="GO:0043161">
    <property type="term" value="P:proteasome-mediated ubiquitin-dependent protein catabolic process"/>
    <property type="evidence" value="ECO:0007669"/>
    <property type="project" value="TreeGrafter"/>
</dbReference>
<dbReference type="GO" id="GO:0008270">
    <property type="term" value="F:zinc ion binding"/>
    <property type="evidence" value="ECO:0007669"/>
    <property type="project" value="UniProtKB-KW"/>
</dbReference>
<dbReference type="CDD" id="cd05819">
    <property type="entry name" value="NHL"/>
    <property type="match status" value="1"/>
</dbReference>
<dbReference type="PANTHER" id="PTHR24104">
    <property type="entry name" value="E3 UBIQUITIN-PROTEIN LIGASE NHLRC1-RELATED"/>
    <property type="match status" value="1"/>
</dbReference>
<keyword evidence="9" id="KW-1185">Reference proteome</keyword>
<reference evidence="8" key="1">
    <citation type="submission" date="2022-01" db="EMBL/GenBank/DDBJ databases">
        <authorList>
            <person name="Braso-Vives M."/>
        </authorList>
    </citation>
    <scope>NUCLEOTIDE SEQUENCE</scope>
</reference>
<dbReference type="GO" id="GO:0005737">
    <property type="term" value="C:cytoplasm"/>
    <property type="evidence" value="ECO:0007669"/>
    <property type="project" value="UniProtKB-ARBA"/>
</dbReference>
<sequence length="496" mass="54378">MAAAQSSLGEEIREELSCSICLELFTRPKVLPCQHTFCQDCLQKHVRNKKHLKCPNCRQQVDLSPQGVADREGNLWMVGRVEYEDEFAVQFNRHGRMLRKFKLQGTKWMRGIAVDTRRNHILITQTTGDKKGSKHGEVLVFRPDGTLVRTVGRDCSWRGWFASLFWQQTIPMKHPHFVTVDGDGRILVTDADSRCVFVYKENGQFLFQFGGDGSGEGQLKDPRGICTDRADNIIVADRGNSRVDMFDKTGRFLKHIATGMSPWGVAMGPQGQLIVTYCDGNAIIQNGIQYSNQDQRDKIDKGEMAYSNLSQHDKAKESYQKALELDPDNVTYQTNLRLAEQKLREINLGGPGMGGPGPGLGGMGGLPGGLGGLGGMGGGGLGGMDLGGLLNNPMLMNMATQMMQNPQMQQMLGNLLGSGGAPTQAPSSGEAPEGPEGLNMSEFLQAGQQMAQQIQQQNPDLVEQLRTQMGRDPPDGNPDNPDGKPGQMRNDENQGE</sequence>
<evidence type="ECO:0000256" key="4">
    <source>
        <dbReference type="ARBA" id="ARBA00022771"/>
    </source>
</evidence>
<dbReference type="PROSITE" id="PS00518">
    <property type="entry name" value="ZF_RING_1"/>
    <property type="match status" value="1"/>
</dbReference>
<gene>
    <name evidence="8" type="primary">TRIM3</name>
    <name evidence="8" type="ORF">BLAG_LOCUS6925</name>
</gene>
<dbReference type="Pfam" id="PF17170">
    <property type="entry name" value="DUF5128"/>
    <property type="match status" value="1"/>
</dbReference>
<dbReference type="SUPFAM" id="SSF48452">
    <property type="entry name" value="TPR-like"/>
    <property type="match status" value="1"/>
</dbReference>
<evidence type="ECO:0000256" key="6">
    <source>
        <dbReference type="SAM" id="MobiDB-lite"/>
    </source>
</evidence>
<dbReference type="Proteomes" id="UP000838412">
    <property type="component" value="Chromosome 13"/>
</dbReference>
<feature type="compositionally biased region" description="Low complexity" evidence="6">
    <location>
        <begin position="477"/>
        <end position="486"/>
    </location>
</feature>
<dbReference type="Gene3D" id="1.25.40.10">
    <property type="entry name" value="Tetratricopeptide repeat domain"/>
    <property type="match status" value="1"/>
</dbReference>
<evidence type="ECO:0000256" key="1">
    <source>
        <dbReference type="ARBA" id="ARBA00000900"/>
    </source>
</evidence>
<evidence type="ECO:0000313" key="8">
    <source>
        <dbReference type="EMBL" id="CAH1244233.1"/>
    </source>
</evidence>
<dbReference type="Gene3D" id="2.120.10.30">
    <property type="entry name" value="TolB, C-terminal domain"/>
    <property type="match status" value="2"/>
</dbReference>
<dbReference type="OrthoDB" id="6105938at2759"/>
<dbReference type="GO" id="GO:0000209">
    <property type="term" value="P:protein polyubiquitination"/>
    <property type="evidence" value="ECO:0007669"/>
    <property type="project" value="TreeGrafter"/>
</dbReference>
<evidence type="ECO:0000256" key="2">
    <source>
        <dbReference type="ARBA" id="ARBA00012483"/>
    </source>
</evidence>
<dbReference type="FunFam" id="2.120.10.30:FF:000064">
    <property type="entry name" value="Uncharacterized protein"/>
    <property type="match status" value="1"/>
</dbReference>
<keyword evidence="3" id="KW-0479">Metal-binding</keyword>
<dbReference type="SUPFAM" id="SSF57850">
    <property type="entry name" value="RING/U-box"/>
    <property type="match status" value="1"/>
</dbReference>
<dbReference type="GO" id="GO:0061630">
    <property type="term" value="F:ubiquitin protein ligase activity"/>
    <property type="evidence" value="ECO:0007669"/>
    <property type="project" value="UniProtKB-EC"/>
</dbReference>
<protein>
    <recommendedName>
        <fullName evidence="2">RING-type E3 ubiquitin transferase</fullName>
        <ecNumber evidence="2">2.3.2.27</ecNumber>
    </recommendedName>
</protein>
<dbReference type="InterPro" id="IPR013083">
    <property type="entry name" value="Znf_RING/FYVE/PHD"/>
</dbReference>
<dbReference type="EC" id="2.3.2.27" evidence="2"/>
<dbReference type="InterPro" id="IPR017907">
    <property type="entry name" value="Znf_RING_CS"/>
</dbReference>
<feature type="compositionally biased region" description="Low complexity" evidence="6">
    <location>
        <begin position="445"/>
        <end position="457"/>
    </location>
</feature>
<accession>A0A8K0E7U8</accession>
<dbReference type="SUPFAM" id="SSF101898">
    <property type="entry name" value="NHL repeat"/>
    <property type="match status" value="1"/>
</dbReference>
<keyword evidence="4" id="KW-0863">Zinc-finger</keyword>
<dbReference type="InterPro" id="IPR011042">
    <property type="entry name" value="6-blade_b-propeller_TolB-like"/>
</dbReference>
<evidence type="ECO:0000259" key="7">
    <source>
        <dbReference type="SMART" id="SM00184"/>
    </source>
</evidence>
<dbReference type="InterPro" id="IPR011990">
    <property type="entry name" value="TPR-like_helical_dom_sf"/>
</dbReference>
<proteinExistence type="predicted"/>
<dbReference type="SMART" id="SM00184">
    <property type="entry name" value="RING"/>
    <property type="match status" value="1"/>
</dbReference>
<dbReference type="EMBL" id="OV696698">
    <property type="protein sequence ID" value="CAH1244233.1"/>
    <property type="molecule type" value="Genomic_DNA"/>
</dbReference>